<organism evidence="7 8">
    <name type="scientific">Allotamlana fucoidanivorans</name>
    <dbReference type="NCBI Taxonomy" id="2583814"/>
    <lineage>
        <taxon>Bacteria</taxon>
        <taxon>Pseudomonadati</taxon>
        <taxon>Bacteroidota</taxon>
        <taxon>Flavobacteriia</taxon>
        <taxon>Flavobacteriales</taxon>
        <taxon>Flavobacteriaceae</taxon>
        <taxon>Allotamlana</taxon>
    </lineage>
</organism>
<dbReference type="InterPro" id="IPR024607">
    <property type="entry name" value="Sulfatase_CS"/>
</dbReference>
<dbReference type="SUPFAM" id="SSF53649">
    <property type="entry name" value="Alkaline phosphatase-like"/>
    <property type="match status" value="1"/>
</dbReference>
<protein>
    <submittedName>
        <fullName evidence="7">Sulfatase</fullName>
    </submittedName>
</protein>
<evidence type="ECO:0000259" key="6">
    <source>
        <dbReference type="Pfam" id="PF00884"/>
    </source>
</evidence>
<evidence type="ECO:0000313" key="8">
    <source>
        <dbReference type="Proteomes" id="UP000308713"/>
    </source>
</evidence>
<name>A0A5C4SQ79_9FLAO</name>
<dbReference type="PANTHER" id="PTHR42693">
    <property type="entry name" value="ARYLSULFATASE FAMILY MEMBER"/>
    <property type="match status" value="1"/>
</dbReference>
<dbReference type="OrthoDB" id="9764377at2"/>
<keyword evidence="5" id="KW-0732">Signal</keyword>
<evidence type="ECO:0000256" key="3">
    <source>
        <dbReference type="ARBA" id="ARBA00022801"/>
    </source>
</evidence>
<dbReference type="RefSeq" id="WP_139695526.1">
    <property type="nucleotide sequence ID" value="NZ_CP074074.1"/>
</dbReference>
<sequence length="482" mass="55074">MKKLLFFFIMITLCSCQFPINAQEKPNIIVLFADDAGYGDFGFQGSTVMKTPNLDKLAASGIKFTQGYVTDATCGPSRAGLITGKYQQRFGYGEINVPGYMSPSSKFLGDDMGLPLDQKTIADYLKTLGYTNAAYGKWHLGDADRFHPLKRGFDEFYGFRGGARSYFGYENLEKVHKDNKMERNFENYEEPDGYATDVFADEAVAFIERNKNNPFFIYLAFNAVHTPMEATEEDLAKFPNLKGKRKEVAAMTLALDRACGRVMAKLEELGLDENTIVVFSNDNGGPTDKNASLNLPLSGTKSNHLEGGIRVPYLIKWPKKLDPGTVYNYPVSTLDWLPTFYAAAGGNMSELEDIDGVDLVPYVNGEKEGRPHEDMFWKKEARAVYRHNDWKLIRFADRPAELYDLTKDSTEQKDLASQEPERLRAMFKKLFAWELTLERPLWMLQQQFEKYDTDRMDRFRTPILVKKEMQQYQNIENDNLKD</sequence>
<gene>
    <name evidence="7" type="ORF">FGF67_05535</name>
</gene>
<feature type="domain" description="Sulfatase N-terminal" evidence="6">
    <location>
        <begin position="26"/>
        <end position="345"/>
    </location>
</feature>
<evidence type="ECO:0000256" key="5">
    <source>
        <dbReference type="SAM" id="SignalP"/>
    </source>
</evidence>
<proteinExistence type="inferred from homology"/>
<dbReference type="InterPro" id="IPR050738">
    <property type="entry name" value="Sulfatase"/>
</dbReference>
<reference evidence="7 8" key="1">
    <citation type="submission" date="2019-05" db="EMBL/GenBank/DDBJ databases">
        <title>Tamlana fucoidanivorans sp. nov., isolated from the surface of algae collected from Fujian province in China.</title>
        <authorList>
            <person name="Li J."/>
        </authorList>
    </citation>
    <scope>NUCLEOTIDE SEQUENCE [LARGE SCALE GENOMIC DNA]</scope>
    <source>
        <strain evidence="7 8">CW2-9</strain>
    </source>
</reference>
<dbReference type="InterPro" id="IPR000917">
    <property type="entry name" value="Sulfatase_N"/>
</dbReference>
<dbReference type="PROSITE" id="PS51257">
    <property type="entry name" value="PROKAR_LIPOPROTEIN"/>
    <property type="match status" value="1"/>
</dbReference>
<evidence type="ECO:0000313" key="7">
    <source>
        <dbReference type="EMBL" id="TNJ45842.1"/>
    </source>
</evidence>
<dbReference type="AlphaFoldDB" id="A0A5C4SQ79"/>
<dbReference type="EMBL" id="VDCS01000004">
    <property type="protein sequence ID" value="TNJ45842.1"/>
    <property type="molecule type" value="Genomic_DNA"/>
</dbReference>
<dbReference type="PROSITE" id="PS00523">
    <property type="entry name" value="SULFATASE_1"/>
    <property type="match status" value="1"/>
</dbReference>
<comment type="caution">
    <text evidence="7">The sequence shown here is derived from an EMBL/GenBank/DDBJ whole genome shotgun (WGS) entry which is preliminary data.</text>
</comment>
<dbReference type="GO" id="GO:0046872">
    <property type="term" value="F:metal ion binding"/>
    <property type="evidence" value="ECO:0007669"/>
    <property type="project" value="UniProtKB-KW"/>
</dbReference>
<feature type="signal peptide" evidence="5">
    <location>
        <begin position="1"/>
        <end position="22"/>
    </location>
</feature>
<dbReference type="PANTHER" id="PTHR42693:SF53">
    <property type="entry name" value="ENDO-4-O-SULFATASE"/>
    <property type="match status" value="1"/>
</dbReference>
<dbReference type="Proteomes" id="UP000308713">
    <property type="component" value="Unassembled WGS sequence"/>
</dbReference>
<feature type="chain" id="PRO_5023049608" evidence="5">
    <location>
        <begin position="23"/>
        <end position="482"/>
    </location>
</feature>
<dbReference type="Gene3D" id="3.40.720.10">
    <property type="entry name" value="Alkaline Phosphatase, subunit A"/>
    <property type="match status" value="1"/>
</dbReference>
<evidence type="ECO:0000256" key="2">
    <source>
        <dbReference type="ARBA" id="ARBA00022723"/>
    </source>
</evidence>
<comment type="similarity">
    <text evidence="1">Belongs to the sulfatase family.</text>
</comment>
<keyword evidence="3" id="KW-0378">Hydrolase</keyword>
<dbReference type="CDD" id="cd16144">
    <property type="entry name" value="ARS_like"/>
    <property type="match status" value="1"/>
</dbReference>
<accession>A0A5C4SQ79</accession>
<dbReference type="Pfam" id="PF00884">
    <property type="entry name" value="Sulfatase"/>
    <property type="match status" value="1"/>
</dbReference>
<evidence type="ECO:0000256" key="1">
    <source>
        <dbReference type="ARBA" id="ARBA00008779"/>
    </source>
</evidence>
<dbReference type="GO" id="GO:0004065">
    <property type="term" value="F:arylsulfatase activity"/>
    <property type="evidence" value="ECO:0007669"/>
    <property type="project" value="TreeGrafter"/>
</dbReference>
<keyword evidence="8" id="KW-1185">Reference proteome</keyword>
<evidence type="ECO:0000256" key="4">
    <source>
        <dbReference type="ARBA" id="ARBA00022837"/>
    </source>
</evidence>
<dbReference type="InterPro" id="IPR017850">
    <property type="entry name" value="Alkaline_phosphatase_core_sf"/>
</dbReference>
<keyword evidence="4" id="KW-0106">Calcium</keyword>
<keyword evidence="2" id="KW-0479">Metal-binding</keyword>
<dbReference type="Gene3D" id="3.30.1120.10">
    <property type="match status" value="1"/>
</dbReference>